<dbReference type="GO" id="GO:0005737">
    <property type="term" value="C:cytoplasm"/>
    <property type="evidence" value="ECO:0007669"/>
    <property type="project" value="TreeGrafter"/>
</dbReference>
<dbReference type="InterPro" id="IPR037515">
    <property type="entry name" value="Rib-P_diPkinase_bac"/>
</dbReference>
<evidence type="ECO:0000256" key="6">
    <source>
        <dbReference type="ARBA" id="ARBA00022741"/>
    </source>
</evidence>
<dbReference type="Gene3D" id="3.40.50.2020">
    <property type="match status" value="2"/>
</dbReference>
<dbReference type="InterPro" id="IPR000836">
    <property type="entry name" value="PRTase_dom"/>
</dbReference>
<dbReference type="GO" id="GO:0005524">
    <property type="term" value="F:ATP binding"/>
    <property type="evidence" value="ECO:0007669"/>
    <property type="project" value="UniProtKB-KW"/>
</dbReference>
<dbReference type="GO" id="GO:0006015">
    <property type="term" value="P:5-phosphoribose 1-diphosphate biosynthetic process"/>
    <property type="evidence" value="ECO:0007669"/>
    <property type="project" value="TreeGrafter"/>
</dbReference>
<dbReference type="GO" id="GO:0002189">
    <property type="term" value="C:ribose phosphate diphosphokinase complex"/>
    <property type="evidence" value="ECO:0007669"/>
    <property type="project" value="TreeGrafter"/>
</dbReference>
<dbReference type="InterPro" id="IPR000842">
    <property type="entry name" value="PRib_PP_synth_CS"/>
</dbReference>
<evidence type="ECO:0000256" key="12">
    <source>
        <dbReference type="ARBA" id="ARBA00049535"/>
    </source>
</evidence>
<reference evidence="14" key="1">
    <citation type="submission" date="2021-03" db="EMBL/GenBank/DDBJ databases">
        <authorList>
            <person name="Jaffe A."/>
        </authorList>
    </citation>
    <scope>NUCLEOTIDE SEQUENCE</scope>
    <source>
        <strain evidence="14">RIFCSPHIGHO2_01_FULL_AR10_44_11</strain>
    </source>
</reference>
<dbReference type="PANTHER" id="PTHR10210">
    <property type="entry name" value="RIBOSE-PHOSPHATE DIPHOSPHOKINASE FAMILY MEMBER"/>
    <property type="match status" value="1"/>
</dbReference>
<dbReference type="EC" id="2.7.6.1" evidence="2"/>
<dbReference type="EMBL" id="JAGVWD010000038">
    <property type="protein sequence ID" value="MBS3057477.1"/>
    <property type="molecule type" value="Genomic_DNA"/>
</dbReference>
<evidence type="ECO:0000256" key="5">
    <source>
        <dbReference type="ARBA" id="ARBA00022727"/>
    </source>
</evidence>
<dbReference type="HAMAP" id="MF_00583_B">
    <property type="entry name" value="RibP_PPkinase_B"/>
    <property type="match status" value="1"/>
</dbReference>
<evidence type="ECO:0000256" key="2">
    <source>
        <dbReference type="ARBA" id="ARBA00013247"/>
    </source>
</evidence>
<evidence type="ECO:0000256" key="4">
    <source>
        <dbReference type="ARBA" id="ARBA00022723"/>
    </source>
</evidence>
<dbReference type="InterPro" id="IPR005946">
    <property type="entry name" value="Rib-P_diPkinase"/>
</dbReference>
<dbReference type="GO" id="GO:0006164">
    <property type="term" value="P:purine nucleotide biosynthetic process"/>
    <property type="evidence" value="ECO:0007669"/>
    <property type="project" value="TreeGrafter"/>
</dbReference>
<evidence type="ECO:0000256" key="3">
    <source>
        <dbReference type="ARBA" id="ARBA00022679"/>
    </source>
</evidence>
<evidence type="ECO:0000256" key="10">
    <source>
        <dbReference type="ARBA" id="ARBA00040333"/>
    </source>
</evidence>
<keyword evidence="8" id="KW-0067">ATP-binding</keyword>
<accession>A0A8T4KTP6</accession>
<dbReference type="SUPFAM" id="SSF53271">
    <property type="entry name" value="PRTase-like"/>
    <property type="match status" value="2"/>
</dbReference>
<evidence type="ECO:0000259" key="13">
    <source>
        <dbReference type="Pfam" id="PF13793"/>
    </source>
</evidence>
<dbReference type="NCBIfam" id="NF002320">
    <property type="entry name" value="PRK01259.1"/>
    <property type="match status" value="1"/>
</dbReference>
<keyword evidence="6" id="KW-0547">Nucleotide-binding</keyword>
<dbReference type="Proteomes" id="UP000677687">
    <property type="component" value="Unassembled WGS sequence"/>
</dbReference>
<organism evidence="14 15">
    <name type="scientific">Candidatus Iainarchaeum sp</name>
    <dbReference type="NCBI Taxonomy" id="3101447"/>
    <lineage>
        <taxon>Archaea</taxon>
        <taxon>Candidatus Iainarchaeota</taxon>
        <taxon>Candidatus Iainarchaeia</taxon>
        <taxon>Candidatus Iainarchaeales</taxon>
        <taxon>Candidatus Iainarchaeaceae</taxon>
        <taxon>Candidatus Iainarchaeum</taxon>
    </lineage>
</organism>
<dbReference type="AlphaFoldDB" id="A0A8T4KTP6"/>
<keyword evidence="5" id="KW-0545">Nucleotide biosynthesis</keyword>
<dbReference type="NCBIfam" id="TIGR01251">
    <property type="entry name" value="ribP_PPkin"/>
    <property type="match status" value="1"/>
</dbReference>
<comment type="caution">
    <text evidence="14">The sequence shown here is derived from an EMBL/GenBank/DDBJ whole genome shotgun (WGS) entry which is preliminary data.</text>
</comment>
<keyword evidence="9" id="KW-0460">Magnesium</keyword>
<evidence type="ECO:0000313" key="15">
    <source>
        <dbReference type="Proteomes" id="UP000677687"/>
    </source>
</evidence>
<comment type="cofactor">
    <cofactor evidence="1">
        <name>Mg(2+)</name>
        <dbReference type="ChEBI" id="CHEBI:18420"/>
    </cofactor>
</comment>
<dbReference type="SMART" id="SM01400">
    <property type="entry name" value="Pribosyltran_N"/>
    <property type="match status" value="1"/>
</dbReference>
<evidence type="ECO:0000313" key="14">
    <source>
        <dbReference type="EMBL" id="MBS3057477.1"/>
    </source>
</evidence>
<protein>
    <recommendedName>
        <fullName evidence="10">Ribose-phosphate pyrophosphokinase 2</fullName>
        <ecNumber evidence="2">2.7.6.1</ecNumber>
    </recommendedName>
    <alternativeName>
        <fullName evidence="11">Phosphoribosyl pyrophosphate synthase II</fullName>
    </alternativeName>
</protein>
<dbReference type="PROSITE" id="PS00114">
    <property type="entry name" value="PRPP_SYNTHASE"/>
    <property type="match status" value="1"/>
</dbReference>
<dbReference type="GO" id="GO:0000287">
    <property type="term" value="F:magnesium ion binding"/>
    <property type="evidence" value="ECO:0007669"/>
    <property type="project" value="InterPro"/>
</dbReference>
<keyword evidence="3" id="KW-0808">Transferase</keyword>
<dbReference type="PANTHER" id="PTHR10210:SF32">
    <property type="entry name" value="RIBOSE-PHOSPHATE PYROPHOSPHOKINASE 2"/>
    <property type="match status" value="1"/>
</dbReference>
<name>A0A8T4KTP6_9ARCH</name>
<feature type="domain" description="Ribose-phosphate pyrophosphokinase N-terminal" evidence="13">
    <location>
        <begin position="6"/>
        <end position="122"/>
    </location>
</feature>
<dbReference type="CDD" id="cd06223">
    <property type="entry name" value="PRTases_typeI"/>
    <property type="match status" value="1"/>
</dbReference>
<dbReference type="GO" id="GO:0004749">
    <property type="term" value="F:ribose phosphate diphosphokinase activity"/>
    <property type="evidence" value="ECO:0007669"/>
    <property type="project" value="UniProtKB-EC"/>
</dbReference>
<dbReference type="FunFam" id="3.40.50.2020:FF:000007">
    <property type="entry name" value="Ribose-phosphate pyrophosphokinase"/>
    <property type="match status" value="1"/>
</dbReference>
<evidence type="ECO:0000256" key="1">
    <source>
        <dbReference type="ARBA" id="ARBA00001946"/>
    </source>
</evidence>
<dbReference type="Pfam" id="PF13793">
    <property type="entry name" value="Pribosyltran_N"/>
    <property type="match status" value="1"/>
</dbReference>
<reference evidence="14" key="2">
    <citation type="submission" date="2021-05" db="EMBL/GenBank/DDBJ databases">
        <title>Protein family content uncovers lineage relationships and bacterial pathway maintenance mechanisms in DPANN archaea.</title>
        <authorList>
            <person name="Castelle C.J."/>
            <person name="Meheust R."/>
            <person name="Jaffe A.L."/>
            <person name="Seitz K."/>
            <person name="Gong X."/>
            <person name="Baker B.J."/>
            <person name="Banfield J.F."/>
        </authorList>
    </citation>
    <scope>NUCLEOTIDE SEQUENCE</scope>
    <source>
        <strain evidence="14">RIFCSPHIGHO2_01_FULL_AR10_44_11</strain>
    </source>
</reference>
<proteinExistence type="inferred from homology"/>
<dbReference type="InterPro" id="IPR029057">
    <property type="entry name" value="PRTase-like"/>
</dbReference>
<dbReference type="Pfam" id="PF14572">
    <property type="entry name" value="Pribosyl_synth"/>
    <property type="match status" value="1"/>
</dbReference>
<keyword evidence="4" id="KW-0479">Metal-binding</keyword>
<dbReference type="GO" id="GO:0009156">
    <property type="term" value="P:ribonucleoside monophosphate biosynthetic process"/>
    <property type="evidence" value="ECO:0007669"/>
    <property type="project" value="InterPro"/>
</dbReference>
<evidence type="ECO:0000256" key="8">
    <source>
        <dbReference type="ARBA" id="ARBA00022840"/>
    </source>
</evidence>
<dbReference type="GO" id="GO:0016301">
    <property type="term" value="F:kinase activity"/>
    <property type="evidence" value="ECO:0007669"/>
    <property type="project" value="UniProtKB-KW"/>
</dbReference>
<evidence type="ECO:0000256" key="7">
    <source>
        <dbReference type="ARBA" id="ARBA00022777"/>
    </source>
</evidence>
<dbReference type="InterPro" id="IPR029099">
    <property type="entry name" value="Pribosyltran_N"/>
</dbReference>
<gene>
    <name evidence="14" type="ORF">J4415_02505</name>
</gene>
<evidence type="ECO:0000256" key="9">
    <source>
        <dbReference type="ARBA" id="ARBA00022842"/>
    </source>
</evidence>
<evidence type="ECO:0000256" key="11">
    <source>
        <dbReference type="ARBA" id="ARBA00041814"/>
    </source>
</evidence>
<sequence>MENFDLVLFSGSANPRLTERIAGHLGIEPGKIKIERFADNETYVQFLENIRGKDVFLVQPTCNPANENIMELLIMIDAAKRASAGRITAVMPFYGYRRQDRKTESREPITAKLVADLLTAAGADRVVVIDLHSGQVQGFFNIPLDNLTAEPLILNYLRGKKLLDLTVVAPDVGSAKGARDFARLLDAEMAVISKKRGVHDEVETVSLIGEVAGRNIAIIDDEISTGGTIVNAAKILKENGAGGIYVAVTHAILAGNAMEKLDAAPIKELIVTDTIPIADERIIGKIRVLSVSEILAKAIGNIHANKSVSELFETRGIKK</sequence>
<comment type="catalytic activity">
    <reaction evidence="12">
        <text>D-ribose 5-phosphate + ATP = 5-phospho-alpha-D-ribose 1-diphosphate + AMP + H(+)</text>
        <dbReference type="Rhea" id="RHEA:15609"/>
        <dbReference type="ChEBI" id="CHEBI:15378"/>
        <dbReference type="ChEBI" id="CHEBI:30616"/>
        <dbReference type="ChEBI" id="CHEBI:58017"/>
        <dbReference type="ChEBI" id="CHEBI:78346"/>
        <dbReference type="ChEBI" id="CHEBI:456215"/>
        <dbReference type="EC" id="2.7.6.1"/>
    </reaction>
</comment>
<keyword evidence="7" id="KW-0418">Kinase</keyword>